<dbReference type="InterPro" id="IPR036938">
    <property type="entry name" value="PAP2/HPO_sf"/>
</dbReference>
<proteinExistence type="predicted"/>
<evidence type="ECO:0000259" key="2">
    <source>
        <dbReference type="SMART" id="SM00014"/>
    </source>
</evidence>
<reference evidence="3 4" key="1">
    <citation type="submission" date="2023-07" db="EMBL/GenBank/DDBJ databases">
        <authorList>
            <person name="Lian W.-H."/>
        </authorList>
    </citation>
    <scope>NUCLEOTIDE SEQUENCE [LARGE SCALE GENOMIC DNA]</scope>
    <source>
        <strain evidence="3 4">SYSU DXS3180</strain>
    </source>
</reference>
<gene>
    <name evidence="3" type="ORF">QTN47_16390</name>
</gene>
<dbReference type="SUPFAM" id="SSF48317">
    <property type="entry name" value="Acid phosphatase/Vanadium-dependent haloperoxidase"/>
    <property type="match status" value="1"/>
</dbReference>
<feature type="signal peptide" evidence="1">
    <location>
        <begin position="1"/>
        <end position="18"/>
    </location>
</feature>
<sequence length="274" mass="30238">MAKIFTLLLCIVCTCSFAQKTDEHQKIYRVHLGYELPASVAAIGLSNLGFKQLGKIASLSESEAAALDPYSINSFDRPIAFLNPSGFENASKKSDLLLNVALFSPALLVIDKKIRHDWLDLLTMYVVTHAVDNALYFAAQFSVRRPRPFTYNPEVALQDKVGDGKTNSFFSGHTGFAAASTFYAAKVYTDYNHVKGWKRMMWYGIASVPPAVVGFYRTRAGKHFKTDVITGFIAGAASGILVPELHRIKKKKENLSFAPFYSGDASGITATLRF</sequence>
<name>A0ABV3ZKW3_9BACT</name>
<protein>
    <submittedName>
        <fullName evidence="3">Phosphatase PAP2 family protein</fullName>
    </submittedName>
</protein>
<dbReference type="SMART" id="SM00014">
    <property type="entry name" value="acidPPc"/>
    <property type="match status" value="1"/>
</dbReference>
<dbReference type="EMBL" id="JAULBC010000005">
    <property type="protein sequence ID" value="MEX6689089.1"/>
    <property type="molecule type" value="Genomic_DNA"/>
</dbReference>
<feature type="domain" description="Phosphatidic acid phosphatase type 2/haloperoxidase" evidence="2">
    <location>
        <begin position="121"/>
        <end position="243"/>
    </location>
</feature>
<evidence type="ECO:0000256" key="1">
    <source>
        <dbReference type="SAM" id="SignalP"/>
    </source>
</evidence>
<dbReference type="CDD" id="cd01610">
    <property type="entry name" value="PAP2_like"/>
    <property type="match status" value="1"/>
</dbReference>
<dbReference type="Gene3D" id="1.20.144.10">
    <property type="entry name" value="Phosphatidic acid phosphatase type 2/haloperoxidase"/>
    <property type="match status" value="1"/>
</dbReference>
<dbReference type="RefSeq" id="WP_369330497.1">
    <property type="nucleotide sequence ID" value="NZ_JAULBC010000005.1"/>
</dbReference>
<dbReference type="Pfam" id="PF01569">
    <property type="entry name" value="PAP2"/>
    <property type="match status" value="1"/>
</dbReference>
<evidence type="ECO:0000313" key="4">
    <source>
        <dbReference type="Proteomes" id="UP001560573"/>
    </source>
</evidence>
<evidence type="ECO:0000313" key="3">
    <source>
        <dbReference type="EMBL" id="MEX6689089.1"/>
    </source>
</evidence>
<organism evidence="3 4">
    <name type="scientific">Danxiaibacter flavus</name>
    <dbReference type="NCBI Taxonomy" id="3049108"/>
    <lineage>
        <taxon>Bacteria</taxon>
        <taxon>Pseudomonadati</taxon>
        <taxon>Bacteroidota</taxon>
        <taxon>Chitinophagia</taxon>
        <taxon>Chitinophagales</taxon>
        <taxon>Chitinophagaceae</taxon>
        <taxon>Danxiaibacter</taxon>
    </lineage>
</organism>
<dbReference type="Proteomes" id="UP001560573">
    <property type="component" value="Unassembled WGS sequence"/>
</dbReference>
<keyword evidence="1" id="KW-0732">Signal</keyword>
<keyword evidence="4" id="KW-1185">Reference proteome</keyword>
<comment type="caution">
    <text evidence="3">The sequence shown here is derived from an EMBL/GenBank/DDBJ whole genome shotgun (WGS) entry which is preliminary data.</text>
</comment>
<accession>A0ABV3ZKW3</accession>
<dbReference type="InterPro" id="IPR000326">
    <property type="entry name" value="PAP2/HPO"/>
</dbReference>
<feature type="chain" id="PRO_5045729183" evidence="1">
    <location>
        <begin position="19"/>
        <end position="274"/>
    </location>
</feature>